<keyword evidence="2" id="KW-1185">Reference proteome</keyword>
<accession>A0A0K6IU25</accession>
<gene>
    <name evidence="1" type="ORF">Ga0061065_1243</name>
</gene>
<dbReference type="OrthoDB" id="7069356at2"/>
<proteinExistence type="predicted"/>
<name>A0A0K6IU25_9GAMM</name>
<dbReference type="AlphaFoldDB" id="A0A0K6IU25"/>
<dbReference type="Proteomes" id="UP000182769">
    <property type="component" value="Unassembled WGS sequence"/>
</dbReference>
<evidence type="ECO:0000313" key="2">
    <source>
        <dbReference type="Proteomes" id="UP000182769"/>
    </source>
</evidence>
<dbReference type="EMBL" id="CYHG01000024">
    <property type="protein sequence ID" value="CUB06852.1"/>
    <property type="molecule type" value="Genomic_DNA"/>
</dbReference>
<sequence>MDIRSALSDNKHYVNIPLPLLYLLSRLDKMTENRMNIFLLYWQEGQVNGDWKSKQSISLVAQKLSISMATVKRANKYLVDLGLIEREEQGRCEHNSMRNEVSITEVLIPKEYEAELLAAPDRKKVPLNTVKNVISKKPTRETKIANERAVQNLEGSTLEVEERNACSESLIGEVEVSETYNGDDYDLLEPVYEPYTHEFNGSSTAAKICEAFNGHANEVSSYFVDKLCKEISKKVDSKSIEKISNQILWAITNGELAGFHPSYAKNIALKMLREGLWSEPVSMPTNWKWLP</sequence>
<evidence type="ECO:0000313" key="1">
    <source>
        <dbReference type="EMBL" id="CUB06852.1"/>
    </source>
</evidence>
<protein>
    <submittedName>
        <fullName evidence="1">Uncharacterized protein</fullName>
    </submittedName>
</protein>
<organism evidence="1 2">
    <name type="scientific">Marinomonas fungiae</name>
    <dbReference type="NCBI Taxonomy" id="1137284"/>
    <lineage>
        <taxon>Bacteria</taxon>
        <taxon>Pseudomonadati</taxon>
        <taxon>Pseudomonadota</taxon>
        <taxon>Gammaproteobacteria</taxon>
        <taxon>Oceanospirillales</taxon>
        <taxon>Oceanospirillaceae</taxon>
        <taxon>Marinomonas</taxon>
    </lineage>
</organism>
<reference evidence="2" key="1">
    <citation type="submission" date="2015-08" db="EMBL/GenBank/DDBJ databases">
        <authorList>
            <person name="Varghese N."/>
        </authorList>
    </citation>
    <scope>NUCLEOTIDE SEQUENCE [LARGE SCALE GENOMIC DNA]</scope>
    <source>
        <strain evidence="2">JCM 18476</strain>
    </source>
</reference>
<dbReference type="RefSeq" id="WP_055464786.1">
    <property type="nucleotide sequence ID" value="NZ_CYHG01000024.1"/>
</dbReference>